<protein>
    <recommendedName>
        <fullName evidence="3">RRM domain-containing protein</fullName>
    </recommendedName>
</protein>
<keyword evidence="5" id="KW-1185">Reference proteome</keyword>
<organism evidence="4 5">
    <name type="scientific">Polyplosphaeria fusca</name>
    <dbReference type="NCBI Taxonomy" id="682080"/>
    <lineage>
        <taxon>Eukaryota</taxon>
        <taxon>Fungi</taxon>
        <taxon>Dikarya</taxon>
        <taxon>Ascomycota</taxon>
        <taxon>Pezizomycotina</taxon>
        <taxon>Dothideomycetes</taxon>
        <taxon>Pleosporomycetidae</taxon>
        <taxon>Pleosporales</taxon>
        <taxon>Tetraplosphaeriaceae</taxon>
        <taxon>Polyplosphaeria</taxon>
    </lineage>
</organism>
<feature type="compositionally biased region" description="Polar residues" evidence="2">
    <location>
        <begin position="492"/>
        <end position="505"/>
    </location>
</feature>
<dbReference type="EMBL" id="ML996115">
    <property type="protein sequence ID" value="KAF2737508.1"/>
    <property type="molecule type" value="Genomic_DNA"/>
</dbReference>
<evidence type="ECO:0000313" key="4">
    <source>
        <dbReference type="EMBL" id="KAF2737508.1"/>
    </source>
</evidence>
<feature type="compositionally biased region" description="Polar residues" evidence="2">
    <location>
        <begin position="1334"/>
        <end position="1349"/>
    </location>
</feature>
<dbReference type="GO" id="GO:0003723">
    <property type="term" value="F:RNA binding"/>
    <property type="evidence" value="ECO:0007669"/>
    <property type="project" value="UniProtKB-UniRule"/>
</dbReference>
<feature type="compositionally biased region" description="Polar residues" evidence="2">
    <location>
        <begin position="963"/>
        <end position="976"/>
    </location>
</feature>
<feature type="compositionally biased region" description="Polar residues" evidence="2">
    <location>
        <begin position="272"/>
        <end position="286"/>
    </location>
</feature>
<dbReference type="InterPro" id="IPR000504">
    <property type="entry name" value="RRM_dom"/>
</dbReference>
<feature type="compositionally biased region" description="Polar residues" evidence="2">
    <location>
        <begin position="322"/>
        <end position="342"/>
    </location>
</feature>
<feature type="compositionally biased region" description="Polar residues" evidence="2">
    <location>
        <begin position="1031"/>
        <end position="1045"/>
    </location>
</feature>
<feature type="region of interest" description="Disordered" evidence="2">
    <location>
        <begin position="1322"/>
        <end position="1437"/>
    </location>
</feature>
<name>A0A9P4R159_9PLEO</name>
<evidence type="ECO:0000256" key="2">
    <source>
        <dbReference type="SAM" id="MobiDB-lite"/>
    </source>
</evidence>
<evidence type="ECO:0000259" key="3">
    <source>
        <dbReference type="PROSITE" id="PS50102"/>
    </source>
</evidence>
<feature type="compositionally biased region" description="Polar residues" evidence="2">
    <location>
        <begin position="1150"/>
        <end position="1177"/>
    </location>
</feature>
<evidence type="ECO:0000313" key="5">
    <source>
        <dbReference type="Proteomes" id="UP000799444"/>
    </source>
</evidence>
<feature type="compositionally biased region" description="Polar residues" evidence="2">
    <location>
        <begin position="610"/>
        <end position="620"/>
    </location>
</feature>
<feature type="region of interest" description="Disordered" evidence="2">
    <location>
        <begin position="255"/>
        <end position="344"/>
    </location>
</feature>
<reference evidence="4" key="1">
    <citation type="journal article" date="2020" name="Stud. Mycol.">
        <title>101 Dothideomycetes genomes: a test case for predicting lifestyles and emergence of pathogens.</title>
        <authorList>
            <person name="Haridas S."/>
            <person name="Albert R."/>
            <person name="Binder M."/>
            <person name="Bloem J."/>
            <person name="Labutti K."/>
            <person name="Salamov A."/>
            <person name="Andreopoulos B."/>
            <person name="Baker S."/>
            <person name="Barry K."/>
            <person name="Bills G."/>
            <person name="Bluhm B."/>
            <person name="Cannon C."/>
            <person name="Castanera R."/>
            <person name="Culley D."/>
            <person name="Daum C."/>
            <person name="Ezra D."/>
            <person name="Gonzalez J."/>
            <person name="Henrissat B."/>
            <person name="Kuo A."/>
            <person name="Liang C."/>
            <person name="Lipzen A."/>
            <person name="Lutzoni F."/>
            <person name="Magnuson J."/>
            <person name="Mondo S."/>
            <person name="Nolan M."/>
            <person name="Ohm R."/>
            <person name="Pangilinan J."/>
            <person name="Park H.-J."/>
            <person name="Ramirez L."/>
            <person name="Alfaro M."/>
            <person name="Sun H."/>
            <person name="Tritt A."/>
            <person name="Yoshinaga Y."/>
            <person name="Zwiers L.-H."/>
            <person name="Turgeon B."/>
            <person name="Goodwin S."/>
            <person name="Spatafora J."/>
            <person name="Crous P."/>
            <person name="Grigoriev I."/>
        </authorList>
    </citation>
    <scope>NUCLEOTIDE SEQUENCE</scope>
    <source>
        <strain evidence="4">CBS 125425</strain>
    </source>
</reference>
<feature type="compositionally biased region" description="Low complexity" evidence="2">
    <location>
        <begin position="1"/>
        <end position="16"/>
    </location>
</feature>
<feature type="region of interest" description="Disordered" evidence="2">
    <location>
        <begin position="1243"/>
        <end position="1263"/>
    </location>
</feature>
<comment type="caution">
    <text evidence="4">The sequence shown here is derived from an EMBL/GenBank/DDBJ whole genome shotgun (WGS) entry which is preliminary data.</text>
</comment>
<dbReference type="Proteomes" id="UP000799444">
    <property type="component" value="Unassembled WGS sequence"/>
</dbReference>
<feature type="compositionally biased region" description="Low complexity" evidence="2">
    <location>
        <begin position="590"/>
        <end position="602"/>
    </location>
</feature>
<feature type="region of interest" description="Disordered" evidence="2">
    <location>
        <begin position="963"/>
        <end position="983"/>
    </location>
</feature>
<feature type="region of interest" description="Disordered" evidence="2">
    <location>
        <begin position="486"/>
        <end position="622"/>
    </location>
</feature>
<dbReference type="OrthoDB" id="3800936at2759"/>
<feature type="compositionally biased region" description="Basic residues" evidence="2">
    <location>
        <begin position="1362"/>
        <end position="1374"/>
    </location>
</feature>
<dbReference type="PROSITE" id="PS50102">
    <property type="entry name" value="RRM"/>
    <property type="match status" value="1"/>
</dbReference>
<keyword evidence="1" id="KW-0694">RNA-binding</keyword>
<feature type="region of interest" description="Disordered" evidence="2">
    <location>
        <begin position="377"/>
        <end position="402"/>
    </location>
</feature>
<feature type="region of interest" description="Disordered" evidence="2">
    <location>
        <begin position="1019"/>
        <end position="1180"/>
    </location>
</feature>
<sequence length="1437" mass="153401">MAEMLAATATTGTSSGMDSAQSPPLPVSSDKSIVPAASASPVAPAPATKDLDLGPRVAYFSTDFGRRQKRAAAAALPPPIARNGINKDDVVKCAQYWQKKYPELSRSFLPGCCTIEDLWDDHDIRVEGHRFLEEVLTFLTRENFHWAIAVAKNWPREFQNRCQLIADIPNLDFYNNDNVDEIVHMVFVNGETNRYPALFLWHCLNIMRTGGYLLPGAQQQPAGNAFEVEQGSEAPSSSEATIVPTANLATGLGQSAASKAPIETAPAHETESSQATPAQQFPNTRYQPVPAPPISSLQLPQSTPSLLNQTVSPFLPLRPPQSHRSGWMSGQGSAVGSPSMHHSTAGAVVGGPSRSASGSYGPALPTQPRNFQGGRWLENIPSGHHPRQPPGPPMQSPPYHPGVMPQPVNMMGPMGGMSPYQQHPVPAMHPMTMGQMNIPTIMHPSIGHPPMAQQPVGYHLPDHMQQGYGQSHFPSGRQEFRSISIGDMTNAPYPNQLQRTDPNATTHRRMSRTDRQPELFNPYSDNPEFAQLPPHFNRKGARRNSASNNGRNRRYSTGFQNRGPPGSYNQDQSNNGFNQSTGRHGNHPYAAGPSSGPSVQPGPAYPPMQRANSQSIQQPQFDPLTINDPELSCGETWIGPKNTGARSLYVIGFARETQSSELSNWFETATGTNNLTVHIKDDVKGNVFAIVYFTNVADTRRGLAAGSRTFQGRPLTVKVAKHHYQPHVYHRRLELDESFCLVDSNSSSQPLRTSAAPETPTAYSPQDARSDLPRLPLQGTTVMTGSPEVRKAKQKSETQERASHNADNDTNTTVAGLSQGHELEEGVPSSASKHADHPVEPAEPAGGGLLDEQSMSGLSSRGGEVQVQPTNLPAVEEPWVGLFKEATAQASGDGQTPLTPIDEVAEQSDDLIVAVRQPAVAKAVASSQSASIEEVSGTDDTYGGGWELADLDEAVLQHDLDSTNAVSPNQGQPPSKSTDDPAHKVVPEGVVESTAQTLAQPAPQDSGHQEEHIDQSVCTIAREVSSEEPATATNEASLTIASSSGKEPAATEKRSGAKQTESLNPFALQKQQDRERKAAMKKEKKKAKAEKKAAPTKFSACGVGKKGKPASLQDVGGALSNEDAPDTPGAECTSEDVPGIITTSEPDDPTSGNSYSLDTSNSLPQTYNAHTASTNQAGEAVPILEAGPGQVSSEPDSDFAFSVVSGTSSAHIERASSITTAPASESSKKKVMVAVPDPILLRKSSSSRTGHGTNPVINPHPASSEISRTLIHPNDTGVPFLDQIESTQSLHTQVHVTDTETGLVFVGGEDTLDTASVASSTTYVGTPSPALDSPSPTSAAFHTPLQTPSGLAEFPELEPARKSKPKSKKKKRKSPAVPKSLPAGGPEDPVADGGAFSEQMAHLDAIKSSYYNSSRDNEPFPDEEEGEGGKEGKEGKV</sequence>
<feature type="domain" description="RRM" evidence="3">
    <location>
        <begin position="646"/>
        <end position="722"/>
    </location>
</feature>
<feature type="compositionally biased region" description="Basic and acidic residues" evidence="2">
    <location>
        <begin position="1427"/>
        <end position="1437"/>
    </location>
</feature>
<feature type="region of interest" description="Disordered" evidence="2">
    <location>
        <begin position="744"/>
        <end position="870"/>
    </location>
</feature>
<dbReference type="Gene3D" id="3.30.70.330">
    <property type="match status" value="1"/>
</dbReference>
<feature type="compositionally biased region" description="Low complexity" evidence="2">
    <location>
        <begin position="294"/>
        <end position="307"/>
    </location>
</feature>
<feature type="compositionally biased region" description="Basic and acidic residues" evidence="2">
    <location>
        <begin position="788"/>
        <end position="807"/>
    </location>
</feature>
<feature type="region of interest" description="Disordered" evidence="2">
    <location>
        <begin position="995"/>
        <end position="1014"/>
    </location>
</feature>
<gene>
    <name evidence="4" type="ORF">EJ04DRAFT_102317</name>
</gene>
<dbReference type="InterPro" id="IPR035979">
    <property type="entry name" value="RBD_domain_sf"/>
</dbReference>
<feature type="region of interest" description="Disordered" evidence="2">
    <location>
        <begin position="1"/>
        <end position="32"/>
    </location>
</feature>
<accession>A0A9P4R159</accession>
<dbReference type="InterPro" id="IPR012677">
    <property type="entry name" value="Nucleotide-bd_a/b_plait_sf"/>
</dbReference>
<feature type="compositionally biased region" description="Polar residues" evidence="2">
    <location>
        <begin position="1243"/>
        <end position="1256"/>
    </location>
</feature>
<feature type="compositionally biased region" description="Basic and acidic residues" evidence="2">
    <location>
        <begin position="1071"/>
        <end position="1081"/>
    </location>
</feature>
<dbReference type="SUPFAM" id="SSF54928">
    <property type="entry name" value="RNA-binding domain, RBD"/>
    <property type="match status" value="1"/>
</dbReference>
<evidence type="ECO:0000256" key="1">
    <source>
        <dbReference type="PROSITE-ProRule" id="PRU00176"/>
    </source>
</evidence>
<feature type="compositionally biased region" description="Pro residues" evidence="2">
    <location>
        <begin position="388"/>
        <end position="400"/>
    </location>
</feature>
<proteinExistence type="predicted"/>
<feature type="compositionally biased region" description="Polar residues" evidence="2">
    <location>
        <begin position="567"/>
        <end position="583"/>
    </location>
</feature>